<dbReference type="InterPro" id="IPR033616">
    <property type="entry name" value="BLTP1"/>
</dbReference>
<feature type="non-terminal residue" evidence="4">
    <location>
        <position position="337"/>
    </location>
</feature>
<evidence type="ECO:0000259" key="3">
    <source>
        <dbReference type="Pfam" id="PF25040"/>
    </source>
</evidence>
<name>A0A0T6BHM2_9SCAR</name>
<comment type="caution">
    <text evidence="4">The sequence shown here is derived from an EMBL/GenBank/DDBJ whole genome shotgun (WGS) entry which is preliminary data.</text>
</comment>
<dbReference type="Proteomes" id="UP000051574">
    <property type="component" value="Unassembled WGS sequence"/>
</dbReference>
<dbReference type="AlphaFoldDB" id="A0A0T6BHM2"/>
<protein>
    <submittedName>
        <fullName evidence="4">Uncharacterized protein</fullName>
    </submittedName>
</protein>
<gene>
    <name evidence="4" type="ORF">AMK59_1924</name>
</gene>
<dbReference type="OrthoDB" id="10051416at2759"/>
<feature type="domain" description="Bridge-like lipid transfer protein family member 1 C-terminal" evidence="3">
    <location>
        <begin position="299"/>
        <end position="336"/>
    </location>
</feature>
<dbReference type="Pfam" id="PF25039">
    <property type="entry name" value="BLTP1_M"/>
    <property type="match status" value="1"/>
</dbReference>
<evidence type="ECO:0000259" key="2">
    <source>
        <dbReference type="Pfam" id="PF25039"/>
    </source>
</evidence>
<dbReference type="Pfam" id="PF25040">
    <property type="entry name" value="BLTP1_C"/>
    <property type="match status" value="1"/>
</dbReference>
<feature type="compositionally biased region" description="Low complexity" evidence="1">
    <location>
        <begin position="148"/>
        <end position="157"/>
    </location>
</feature>
<dbReference type="PANTHER" id="PTHR31640:SF1">
    <property type="entry name" value="BRIDGE-LIKE LIPID TRANSFER PROTEIN FAMILY MEMBER 1"/>
    <property type="match status" value="1"/>
</dbReference>
<dbReference type="PANTHER" id="PTHR31640">
    <property type="entry name" value="TRANSMEMBRANE PROTEIN KIAA1109"/>
    <property type="match status" value="1"/>
</dbReference>
<dbReference type="InterPro" id="IPR056742">
    <property type="entry name" value="BLTP1_C"/>
</dbReference>
<evidence type="ECO:0000313" key="4">
    <source>
        <dbReference type="EMBL" id="KRT86856.1"/>
    </source>
</evidence>
<organism evidence="4 5">
    <name type="scientific">Oryctes borbonicus</name>
    <dbReference type="NCBI Taxonomy" id="1629725"/>
    <lineage>
        <taxon>Eukaryota</taxon>
        <taxon>Metazoa</taxon>
        <taxon>Ecdysozoa</taxon>
        <taxon>Arthropoda</taxon>
        <taxon>Hexapoda</taxon>
        <taxon>Insecta</taxon>
        <taxon>Pterygota</taxon>
        <taxon>Neoptera</taxon>
        <taxon>Endopterygota</taxon>
        <taxon>Coleoptera</taxon>
        <taxon>Polyphaga</taxon>
        <taxon>Scarabaeiformia</taxon>
        <taxon>Scarabaeidae</taxon>
        <taxon>Dynastinae</taxon>
        <taxon>Oryctes</taxon>
    </lineage>
</organism>
<feature type="domain" description="Bridge-like lipid transfer protein family member 1 middle region" evidence="2">
    <location>
        <begin position="9"/>
        <end position="279"/>
    </location>
</feature>
<dbReference type="GO" id="GO:0048488">
    <property type="term" value="P:synaptic vesicle endocytosis"/>
    <property type="evidence" value="ECO:0007669"/>
    <property type="project" value="TreeGrafter"/>
</dbReference>
<feature type="region of interest" description="Disordered" evidence="1">
    <location>
        <begin position="138"/>
        <end position="179"/>
    </location>
</feature>
<dbReference type="InterPro" id="IPR056741">
    <property type="entry name" value="BLTP1_M"/>
</dbReference>
<dbReference type="GO" id="GO:0098793">
    <property type="term" value="C:presynapse"/>
    <property type="evidence" value="ECO:0007669"/>
    <property type="project" value="GOC"/>
</dbReference>
<dbReference type="EMBL" id="LJIG01000084">
    <property type="protein sequence ID" value="KRT86856.1"/>
    <property type="molecule type" value="Genomic_DNA"/>
</dbReference>
<evidence type="ECO:0000256" key="1">
    <source>
        <dbReference type="SAM" id="MobiDB-lite"/>
    </source>
</evidence>
<keyword evidence="5" id="KW-1185">Reference proteome</keyword>
<accession>A0A0T6BHM2</accession>
<evidence type="ECO:0000313" key="5">
    <source>
        <dbReference type="Proteomes" id="UP000051574"/>
    </source>
</evidence>
<reference evidence="4 5" key="1">
    <citation type="submission" date="2015-09" db="EMBL/GenBank/DDBJ databases">
        <title>Draft genome of the scarab beetle Oryctes borbonicus.</title>
        <authorList>
            <person name="Meyer J.M."/>
            <person name="Markov G.V."/>
            <person name="Baskaran P."/>
            <person name="Herrmann M."/>
            <person name="Sommer R.J."/>
            <person name="Roedelsperger C."/>
        </authorList>
    </citation>
    <scope>NUCLEOTIDE SEQUENCE [LARGE SCALE GENOMIC DNA]</scope>
    <source>
        <strain evidence="4">OB123</strain>
        <tissue evidence="4">Whole animal</tissue>
    </source>
</reference>
<proteinExistence type="predicted"/>
<sequence>MHVTGSYAKEHTKLVVFGVARIHRTRLLATLSGLKLEAEITSLHSSLTCRKKSTPISLECSLTGQVGRTMIVLLEGVAPNQQTVVKVTVGKSQALYSSVSKKSKDKNSGLLTVGAVNIDIPQHPVALHGMVTRGSKQLSSTLQELRVTRTSSRLSRLQPEEELPQPHSPSHTDHKLPRVAPSVIRNNIGEKGLLQPLVMQFSVILQSLSITAALLPSLQAQYKMDQVNSTGITGSKAKFTVDLPHHSLSFTTKLQVTEANLPSEASIALPAVHVSAEYVPDGTTGALKNDGHRGPEGVVFMQGGYLSANADIGVFEHSLTTDLLNHLVFVQKVFMKV</sequence>